<dbReference type="SUPFAM" id="SSF47027">
    <property type="entry name" value="Acyl-CoA binding protein"/>
    <property type="match status" value="1"/>
</dbReference>
<evidence type="ECO:0000259" key="7">
    <source>
        <dbReference type="PROSITE" id="PS51228"/>
    </source>
</evidence>
<feature type="region of interest" description="Disordered" evidence="5">
    <location>
        <begin position="443"/>
        <end position="472"/>
    </location>
</feature>
<dbReference type="SUPFAM" id="SSF57903">
    <property type="entry name" value="FYVE/PHD zinc finger"/>
    <property type="match status" value="1"/>
</dbReference>
<dbReference type="InterPro" id="IPR014352">
    <property type="entry name" value="FERM/acyl-CoA-bd_prot_sf"/>
</dbReference>
<feature type="compositionally biased region" description="Basic and acidic residues" evidence="5">
    <location>
        <begin position="461"/>
        <end position="472"/>
    </location>
</feature>
<sequence length="472" mass="52361">MSSIKILPIREILGMDSTYTHKEKKYFRDGLTRVFSQVFSSSEVLGRAAGVSYEEMVNFSGPYVDFAVSEGMSYVAVESSAMNVVGFLFVEDLGGPNKKTISSGLVDAVERATSDRLGGIFQTLESLHGTFKEKLGVKKIHRNQYFHILAAGALPEVRGTGIAFAMVVRVYSDLVGRSKEPFVGMLAEATGFSSQKILQTTLIPELSWIVDVKLSDFKRDDGSLLFPTAQTPSIQLSYQFAASEGSLERTFQEALLFVGSHKYLMDTMAELQLRLFALHKKAIDGKVRKPRGLFDVVGQAKYRAFAKLEKEKMSKDRAREEFVNLVQQFFPEWKVMLAGISEVPISQAVLKRLEQALSGPRGSGGIDVKAHWVPDRHASSCMRCGAVAFTLTKRRHHCRLCGLVVCDGCSPERVELPRNLGVEGLHRVCNVCASATWRQAEEKVGEGGGRRRMNSRTKMRMSGEKIRAPTLL</sequence>
<dbReference type="PANTHER" id="PTHR39490:SF8">
    <property type="entry name" value="ZINC FINGER FYVE DOMAIN-CONTAINING PROTEIN 21"/>
    <property type="match status" value="1"/>
</dbReference>
<dbReference type="AlphaFoldDB" id="A0A9W7LEI5"/>
<dbReference type="Gene3D" id="3.40.630.30">
    <property type="match status" value="1"/>
</dbReference>
<dbReference type="GO" id="GO:0000062">
    <property type="term" value="F:fatty-acyl-CoA binding"/>
    <property type="evidence" value="ECO:0007669"/>
    <property type="project" value="InterPro"/>
</dbReference>
<evidence type="ECO:0000313" key="8">
    <source>
        <dbReference type="EMBL" id="GMI47574.1"/>
    </source>
</evidence>
<evidence type="ECO:0008006" key="10">
    <source>
        <dbReference type="Google" id="ProtNLM"/>
    </source>
</evidence>
<evidence type="ECO:0000256" key="1">
    <source>
        <dbReference type="ARBA" id="ARBA00022723"/>
    </source>
</evidence>
<keyword evidence="2 4" id="KW-0863">Zinc-finger</keyword>
<keyword evidence="1" id="KW-0479">Metal-binding</keyword>
<dbReference type="PANTHER" id="PTHR39490">
    <property type="entry name" value="ARRESTIN DOMAIN-CONTAINING PROTEIN D"/>
    <property type="match status" value="1"/>
</dbReference>
<dbReference type="Gene3D" id="1.20.80.10">
    <property type="match status" value="1"/>
</dbReference>
<dbReference type="OrthoDB" id="660555at2759"/>
<dbReference type="Pfam" id="PF00887">
    <property type="entry name" value="ACBP"/>
    <property type="match status" value="1"/>
</dbReference>
<dbReference type="InterPro" id="IPR000306">
    <property type="entry name" value="Znf_FYVE"/>
</dbReference>
<gene>
    <name evidence="8" type="ORF">TrCOL_g4634</name>
</gene>
<proteinExistence type="predicted"/>
<comment type="caution">
    <text evidence="8">The sequence shown here is derived from an EMBL/GenBank/DDBJ whole genome shotgun (WGS) entry which is preliminary data.</text>
</comment>
<dbReference type="InterPro" id="IPR017455">
    <property type="entry name" value="Znf_FYVE-rel"/>
</dbReference>
<accession>A0A9W7LEI5</accession>
<dbReference type="InterPro" id="IPR052113">
    <property type="entry name" value="FYVE-type_Zinc_Finger"/>
</dbReference>
<keyword evidence="3" id="KW-0862">Zinc</keyword>
<evidence type="ECO:0000259" key="6">
    <source>
        <dbReference type="PROSITE" id="PS50178"/>
    </source>
</evidence>
<dbReference type="InterPro" id="IPR011011">
    <property type="entry name" value="Znf_FYVE_PHD"/>
</dbReference>
<protein>
    <recommendedName>
        <fullName evidence="10">FYVE-type domain-containing protein</fullName>
    </recommendedName>
</protein>
<organism evidence="8 9">
    <name type="scientific">Triparma columacea</name>
    <dbReference type="NCBI Taxonomy" id="722753"/>
    <lineage>
        <taxon>Eukaryota</taxon>
        <taxon>Sar</taxon>
        <taxon>Stramenopiles</taxon>
        <taxon>Ochrophyta</taxon>
        <taxon>Bolidophyceae</taxon>
        <taxon>Parmales</taxon>
        <taxon>Triparmaceae</taxon>
        <taxon>Triparma</taxon>
    </lineage>
</organism>
<evidence type="ECO:0000256" key="4">
    <source>
        <dbReference type="PROSITE-ProRule" id="PRU00091"/>
    </source>
</evidence>
<dbReference type="Proteomes" id="UP001165065">
    <property type="component" value="Unassembled WGS sequence"/>
</dbReference>
<feature type="domain" description="FYVE-type" evidence="6">
    <location>
        <begin position="375"/>
        <end position="432"/>
    </location>
</feature>
<evidence type="ECO:0000256" key="5">
    <source>
        <dbReference type="SAM" id="MobiDB-lite"/>
    </source>
</evidence>
<dbReference type="InterPro" id="IPR000582">
    <property type="entry name" value="Acyl-CoA-binding_protein"/>
</dbReference>
<evidence type="ECO:0000313" key="9">
    <source>
        <dbReference type="Proteomes" id="UP001165065"/>
    </source>
</evidence>
<evidence type="ECO:0000256" key="2">
    <source>
        <dbReference type="ARBA" id="ARBA00022771"/>
    </source>
</evidence>
<reference evidence="9" key="1">
    <citation type="journal article" date="2023" name="Commun. Biol.">
        <title>Genome analysis of Parmales, the sister group of diatoms, reveals the evolutionary specialization of diatoms from phago-mixotrophs to photoautotrophs.</title>
        <authorList>
            <person name="Ban H."/>
            <person name="Sato S."/>
            <person name="Yoshikawa S."/>
            <person name="Yamada K."/>
            <person name="Nakamura Y."/>
            <person name="Ichinomiya M."/>
            <person name="Sato N."/>
            <person name="Blanc-Mathieu R."/>
            <person name="Endo H."/>
            <person name="Kuwata A."/>
            <person name="Ogata H."/>
        </authorList>
    </citation>
    <scope>NUCLEOTIDE SEQUENCE [LARGE SCALE GENOMIC DNA]</scope>
</reference>
<dbReference type="EMBL" id="BRYA01000351">
    <property type="protein sequence ID" value="GMI47574.1"/>
    <property type="molecule type" value="Genomic_DNA"/>
</dbReference>
<evidence type="ECO:0000256" key="3">
    <source>
        <dbReference type="ARBA" id="ARBA00022833"/>
    </source>
</evidence>
<feature type="domain" description="ACB" evidence="7">
    <location>
        <begin position="247"/>
        <end position="335"/>
    </location>
</feature>
<dbReference type="PROSITE" id="PS50178">
    <property type="entry name" value="ZF_FYVE"/>
    <property type="match status" value="1"/>
</dbReference>
<dbReference type="Pfam" id="PF01363">
    <property type="entry name" value="FYVE"/>
    <property type="match status" value="1"/>
</dbReference>
<dbReference type="InterPro" id="IPR013083">
    <property type="entry name" value="Znf_RING/FYVE/PHD"/>
</dbReference>
<dbReference type="Gene3D" id="3.30.40.10">
    <property type="entry name" value="Zinc/RING finger domain, C3HC4 (zinc finger)"/>
    <property type="match status" value="1"/>
</dbReference>
<dbReference type="InterPro" id="IPR035984">
    <property type="entry name" value="Acyl-CoA-binding_sf"/>
</dbReference>
<dbReference type="PROSITE" id="PS51228">
    <property type="entry name" value="ACB_2"/>
    <property type="match status" value="1"/>
</dbReference>
<keyword evidence="9" id="KW-1185">Reference proteome</keyword>
<dbReference type="SMART" id="SM00064">
    <property type="entry name" value="FYVE"/>
    <property type="match status" value="1"/>
</dbReference>
<name>A0A9W7LEI5_9STRA</name>
<feature type="compositionally biased region" description="Basic residues" evidence="5">
    <location>
        <begin position="450"/>
        <end position="459"/>
    </location>
</feature>
<dbReference type="GO" id="GO:0008270">
    <property type="term" value="F:zinc ion binding"/>
    <property type="evidence" value="ECO:0007669"/>
    <property type="project" value="UniProtKB-KW"/>
</dbReference>